<evidence type="ECO:0000313" key="2">
    <source>
        <dbReference type="Proteomes" id="UP001207918"/>
    </source>
</evidence>
<dbReference type="Proteomes" id="UP001207918">
    <property type="component" value="Unassembled WGS sequence"/>
</dbReference>
<dbReference type="EMBL" id="JAGGJA010000002">
    <property type="protein sequence ID" value="MCW9705770.1"/>
    <property type="molecule type" value="Genomic_DNA"/>
</dbReference>
<dbReference type="RefSeq" id="WP_265764438.1">
    <property type="nucleotide sequence ID" value="NZ_JAGGJA010000002.1"/>
</dbReference>
<name>A0ABT3PIK9_9BACT</name>
<sequence>MKDYKAKKLVRTLRDTGLSFQGDGALRISLSFKDQSDDDLLDSLKQFEASKNTNLTDNDLFDIYQTIATLHKVDSNKFQNLLYQIRSLKYKPSAQSVKQDYLSDFLEFTKQKRDEFTREEIECLLKEFFRFNKFIEMKWGRENEVFKLSQQILDELEAYDASNRNMKNEELSKFIESFREVNRKYRPDKQALDYASQIIYEQYNTYELDS</sequence>
<protein>
    <submittedName>
        <fullName evidence="1">Uncharacterized protein</fullName>
    </submittedName>
</protein>
<keyword evidence="2" id="KW-1185">Reference proteome</keyword>
<gene>
    <name evidence="1" type="ORF">J6I44_02835</name>
</gene>
<reference evidence="1 2" key="1">
    <citation type="submission" date="2021-03" db="EMBL/GenBank/DDBJ databases">
        <title>Aliifodinibius sp. nov., a new bacterium isolated from saline soil.</title>
        <authorList>
            <person name="Galisteo C."/>
            <person name="De La Haba R."/>
            <person name="Sanchez-Porro C."/>
            <person name="Ventosa A."/>
        </authorList>
    </citation>
    <scope>NUCLEOTIDE SEQUENCE [LARGE SCALE GENOMIC DNA]</scope>
    <source>
        <strain evidence="1 2">1BSP15-2V2</strain>
    </source>
</reference>
<comment type="caution">
    <text evidence="1">The sequence shown here is derived from an EMBL/GenBank/DDBJ whole genome shotgun (WGS) entry which is preliminary data.</text>
</comment>
<organism evidence="1 2">
    <name type="scientific">Fodinibius salsisoli</name>
    <dbReference type="NCBI Taxonomy" id="2820877"/>
    <lineage>
        <taxon>Bacteria</taxon>
        <taxon>Pseudomonadati</taxon>
        <taxon>Balneolota</taxon>
        <taxon>Balneolia</taxon>
        <taxon>Balneolales</taxon>
        <taxon>Balneolaceae</taxon>
        <taxon>Fodinibius</taxon>
    </lineage>
</organism>
<accession>A0ABT3PIK9</accession>
<evidence type="ECO:0000313" key="1">
    <source>
        <dbReference type="EMBL" id="MCW9705770.1"/>
    </source>
</evidence>
<proteinExistence type="predicted"/>